<dbReference type="InterPro" id="IPR020841">
    <property type="entry name" value="PKS_Beta-ketoAc_synthase_dom"/>
</dbReference>
<dbReference type="InterPro" id="IPR006162">
    <property type="entry name" value="Ppantetheine_attach_site"/>
</dbReference>
<dbReference type="InterPro" id="IPR020806">
    <property type="entry name" value="PKS_PP-bd"/>
</dbReference>
<organism evidence="13 14">
    <name type="scientific">Streptomyces albus (strain ATCC 21838 / DSM 41398 / FERM P-419 / JCM 4703 / NBRC 107858)</name>
    <dbReference type="NCBI Taxonomy" id="1081613"/>
    <lineage>
        <taxon>Bacteria</taxon>
        <taxon>Bacillati</taxon>
        <taxon>Actinomycetota</taxon>
        <taxon>Actinomycetes</taxon>
        <taxon>Kitasatosporales</taxon>
        <taxon>Streptomycetaceae</taxon>
        <taxon>Streptomyces</taxon>
    </lineage>
</organism>
<dbReference type="KEGG" id="sals:SLNWT_7323"/>
<keyword evidence="14" id="KW-1185">Reference proteome</keyword>
<keyword evidence="8" id="KW-0012">Acyltransferase</keyword>
<dbReference type="InterPro" id="IPR013968">
    <property type="entry name" value="PKS_KR"/>
</dbReference>
<evidence type="ECO:0000256" key="1">
    <source>
        <dbReference type="ARBA" id="ARBA00001957"/>
    </source>
</evidence>
<dbReference type="Pfam" id="PF22953">
    <property type="entry name" value="SpnB_Rossmann"/>
    <property type="match status" value="1"/>
</dbReference>
<dbReference type="EMBL" id="CP010519">
    <property type="protein sequence ID" value="AJE87699.1"/>
    <property type="molecule type" value="Genomic_DNA"/>
</dbReference>
<evidence type="ECO:0000256" key="7">
    <source>
        <dbReference type="ARBA" id="ARBA00023268"/>
    </source>
</evidence>
<evidence type="ECO:0000259" key="11">
    <source>
        <dbReference type="PROSITE" id="PS52004"/>
    </source>
</evidence>
<gene>
    <name evidence="13" type="ORF">SLNWT_7323</name>
</gene>
<dbReference type="InterPro" id="IPR036299">
    <property type="entry name" value="Polyketide_synth_docking_sf"/>
</dbReference>
<dbReference type="InterPro" id="IPR057326">
    <property type="entry name" value="KR_dom"/>
</dbReference>
<feature type="active site" description="Proton acceptor; for dehydratase activity" evidence="9">
    <location>
        <position position="975"/>
    </location>
</feature>
<dbReference type="Gene3D" id="3.30.70.3290">
    <property type="match status" value="1"/>
</dbReference>
<dbReference type="InterPro" id="IPR014030">
    <property type="entry name" value="Ketoacyl_synth_N"/>
</dbReference>
<evidence type="ECO:0000259" key="10">
    <source>
        <dbReference type="PROSITE" id="PS50075"/>
    </source>
</evidence>
<dbReference type="SMART" id="SM00823">
    <property type="entry name" value="PKS_PP"/>
    <property type="match status" value="1"/>
</dbReference>
<evidence type="ECO:0000256" key="5">
    <source>
        <dbReference type="ARBA" id="ARBA00022679"/>
    </source>
</evidence>
<dbReference type="Pfam" id="PF00975">
    <property type="entry name" value="Thioesterase"/>
    <property type="match status" value="1"/>
</dbReference>
<dbReference type="GO" id="GO:0033068">
    <property type="term" value="P:macrolide biosynthetic process"/>
    <property type="evidence" value="ECO:0007669"/>
    <property type="project" value="UniProtKB-ARBA"/>
</dbReference>
<evidence type="ECO:0000256" key="3">
    <source>
        <dbReference type="ARBA" id="ARBA00022450"/>
    </source>
</evidence>
<dbReference type="InterPro" id="IPR049551">
    <property type="entry name" value="PKS_DH_C"/>
</dbReference>
<dbReference type="SUPFAM" id="SSF101173">
    <property type="entry name" value="Docking domain B of the erythromycin polyketide synthase (DEBS)"/>
    <property type="match status" value="1"/>
</dbReference>
<keyword evidence="7" id="KW-0511">Multifunctional enzyme</keyword>
<dbReference type="Pfam" id="PF21089">
    <property type="entry name" value="PKS_DH_N"/>
    <property type="match status" value="1"/>
</dbReference>
<dbReference type="SMART" id="SM00827">
    <property type="entry name" value="PKS_AT"/>
    <property type="match status" value="1"/>
</dbReference>
<dbReference type="InterPro" id="IPR001031">
    <property type="entry name" value="Thioesterase"/>
</dbReference>
<dbReference type="InterPro" id="IPR018201">
    <property type="entry name" value="Ketoacyl_synth_AS"/>
</dbReference>
<dbReference type="InterPro" id="IPR029058">
    <property type="entry name" value="AB_hydrolase_fold"/>
</dbReference>
<dbReference type="InterPro" id="IPR049900">
    <property type="entry name" value="PKS_mFAS_DH"/>
</dbReference>
<dbReference type="PROSITE" id="PS52019">
    <property type="entry name" value="PKS_MFAS_DH"/>
    <property type="match status" value="1"/>
</dbReference>
<dbReference type="PANTHER" id="PTHR43775">
    <property type="entry name" value="FATTY ACID SYNTHASE"/>
    <property type="match status" value="1"/>
</dbReference>
<feature type="active site" description="Proton donor; for dehydratase activity" evidence="9">
    <location>
        <position position="1141"/>
    </location>
</feature>
<dbReference type="SMART" id="SM00824">
    <property type="entry name" value="PKS_TE"/>
    <property type="match status" value="1"/>
</dbReference>
<dbReference type="InterPro" id="IPR009081">
    <property type="entry name" value="PP-bd_ACP"/>
</dbReference>
<dbReference type="Pfam" id="PF02801">
    <property type="entry name" value="Ketoacyl-synt_C"/>
    <property type="match status" value="1"/>
</dbReference>
<keyword evidence="4" id="KW-0597">Phosphoprotein</keyword>
<dbReference type="SMART" id="SM00826">
    <property type="entry name" value="PKS_DH"/>
    <property type="match status" value="1"/>
</dbReference>
<evidence type="ECO:0000313" key="14">
    <source>
        <dbReference type="Proteomes" id="UP000031523"/>
    </source>
</evidence>
<dbReference type="InterPro" id="IPR016039">
    <property type="entry name" value="Thiolase-like"/>
</dbReference>
<dbReference type="CDD" id="cd00833">
    <property type="entry name" value="PKS"/>
    <property type="match status" value="1"/>
</dbReference>
<dbReference type="Pfam" id="PF00698">
    <property type="entry name" value="Acyl_transf_1"/>
    <property type="match status" value="1"/>
</dbReference>
<feature type="domain" description="Carrier" evidence="10">
    <location>
        <begin position="1709"/>
        <end position="1784"/>
    </location>
</feature>
<dbReference type="InterPro" id="IPR016035">
    <property type="entry name" value="Acyl_Trfase/lysoPLipase"/>
</dbReference>
<dbReference type="GO" id="GO:0004312">
    <property type="term" value="F:fatty acid synthase activity"/>
    <property type="evidence" value="ECO:0007669"/>
    <property type="project" value="TreeGrafter"/>
</dbReference>
<dbReference type="InterPro" id="IPR014043">
    <property type="entry name" value="Acyl_transferase_dom"/>
</dbReference>
<accession>A0A0B5F0V6</accession>
<evidence type="ECO:0000256" key="8">
    <source>
        <dbReference type="ARBA" id="ARBA00023315"/>
    </source>
</evidence>
<feature type="domain" description="Ketosynthase family 3 (KS3)" evidence="11">
    <location>
        <begin position="32"/>
        <end position="459"/>
    </location>
</feature>
<dbReference type="SUPFAM" id="SSF52151">
    <property type="entry name" value="FabD/lysophospholipase-like"/>
    <property type="match status" value="1"/>
</dbReference>
<dbReference type="Gene3D" id="3.10.129.110">
    <property type="entry name" value="Polyketide synthase dehydratase"/>
    <property type="match status" value="1"/>
</dbReference>
<dbReference type="InterPro" id="IPR020807">
    <property type="entry name" value="PKS_DH"/>
</dbReference>
<evidence type="ECO:0000256" key="6">
    <source>
        <dbReference type="ARBA" id="ARBA00023194"/>
    </source>
</evidence>
<protein>
    <submittedName>
        <fullName evidence="13">Beta-ketoacyl synthase</fullName>
    </submittedName>
</protein>
<dbReference type="Gene3D" id="1.10.1200.10">
    <property type="entry name" value="ACP-like"/>
    <property type="match status" value="1"/>
</dbReference>
<keyword evidence="5" id="KW-0808">Transferase</keyword>
<feature type="domain" description="PKS/mFAS DH" evidence="12">
    <location>
        <begin position="943"/>
        <end position="1218"/>
    </location>
</feature>
<dbReference type="GO" id="GO:0004315">
    <property type="term" value="F:3-oxoacyl-[acyl-carrier-protein] synthase activity"/>
    <property type="evidence" value="ECO:0007669"/>
    <property type="project" value="InterPro"/>
</dbReference>
<dbReference type="PROSITE" id="PS50075">
    <property type="entry name" value="CARRIER"/>
    <property type="match status" value="1"/>
</dbReference>
<dbReference type="Pfam" id="PF08990">
    <property type="entry name" value="Docking"/>
    <property type="match status" value="1"/>
</dbReference>
<dbReference type="Pfam" id="PF22621">
    <property type="entry name" value="CurL-like_PKS_C"/>
    <property type="match status" value="1"/>
</dbReference>
<dbReference type="InterPro" id="IPR042104">
    <property type="entry name" value="PKS_dehydratase_sf"/>
</dbReference>
<dbReference type="Proteomes" id="UP000031523">
    <property type="component" value="Chromosome"/>
</dbReference>
<dbReference type="FunFam" id="1.10.1200.10:FF:000007">
    <property type="entry name" value="Probable polyketide synthase pks17"/>
    <property type="match status" value="1"/>
</dbReference>
<dbReference type="InterPro" id="IPR055123">
    <property type="entry name" value="SpnB-like_Rossmann"/>
</dbReference>
<dbReference type="Pfam" id="PF00109">
    <property type="entry name" value="ketoacyl-synt"/>
    <property type="match status" value="1"/>
</dbReference>
<dbReference type="PROSITE" id="PS52004">
    <property type="entry name" value="KS3_2"/>
    <property type="match status" value="1"/>
</dbReference>
<dbReference type="Gene3D" id="3.40.50.1820">
    <property type="entry name" value="alpha/beta hydrolase"/>
    <property type="match status" value="1"/>
</dbReference>
<keyword evidence="3" id="KW-0596">Phosphopantetheine</keyword>
<evidence type="ECO:0000313" key="13">
    <source>
        <dbReference type="EMBL" id="AJE87699.1"/>
    </source>
</evidence>
<dbReference type="SMART" id="SM00825">
    <property type="entry name" value="PKS_KS"/>
    <property type="match status" value="1"/>
</dbReference>
<dbReference type="SUPFAM" id="SSF51735">
    <property type="entry name" value="NAD(P)-binding Rossmann-fold domains"/>
    <property type="match status" value="2"/>
</dbReference>
<dbReference type="Gene3D" id="3.40.50.720">
    <property type="entry name" value="NAD(P)-binding Rossmann-like Domain"/>
    <property type="match status" value="1"/>
</dbReference>
<dbReference type="SMART" id="SM00822">
    <property type="entry name" value="PKS_KR"/>
    <property type="match status" value="1"/>
</dbReference>
<dbReference type="SUPFAM" id="SSF53474">
    <property type="entry name" value="alpha/beta-Hydrolases"/>
    <property type="match status" value="1"/>
</dbReference>
<feature type="region of interest" description="N-terminal hotdog fold" evidence="9">
    <location>
        <begin position="943"/>
        <end position="1068"/>
    </location>
</feature>
<dbReference type="InterPro" id="IPR036291">
    <property type="entry name" value="NAD(P)-bd_dom_sf"/>
</dbReference>
<dbReference type="Pfam" id="PF08659">
    <property type="entry name" value="KR"/>
    <property type="match status" value="1"/>
</dbReference>
<reference evidence="13 14" key="1">
    <citation type="submission" date="2015-01" db="EMBL/GenBank/DDBJ databases">
        <title>Enhanced salinomycin production by adjusting the supply of polyketide extender units in Streptomyce albus DSM 41398.</title>
        <authorList>
            <person name="Lu C."/>
        </authorList>
    </citation>
    <scope>NUCLEOTIDE SEQUENCE [LARGE SCALE GENOMIC DNA]</scope>
    <source>
        <strain evidence="14">ATCC 21838 / DSM 41398 / FERM P-419 / JCM 4703 / NBRC 107858</strain>
    </source>
</reference>
<dbReference type="FunFam" id="3.40.47.10:FF:000019">
    <property type="entry name" value="Polyketide synthase type I"/>
    <property type="match status" value="1"/>
</dbReference>
<dbReference type="GO" id="GO:0031177">
    <property type="term" value="F:phosphopantetheine binding"/>
    <property type="evidence" value="ECO:0007669"/>
    <property type="project" value="InterPro"/>
</dbReference>
<dbReference type="Gene3D" id="3.40.47.10">
    <property type="match status" value="1"/>
</dbReference>
<evidence type="ECO:0000256" key="2">
    <source>
        <dbReference type="ARBA" id="ARBA00004792"/>
    </source>
</evidence>
<evidence type="ECO:0000259" key="12">
    <source>
        <dbReference type="PROSITE" id="PS52019"/>
    </source>
</evidence>
<evidence type="ECO:0000256" key="4">
    <source>
        <dbReference type="ARBA" id="ARBA00022553"/>
    </source>
</evidence>
<evidence type="ECO:0000256" key="9">
    <source>
        <dbReference type="PROSITE-ProRule" id="PRU01363"/>
    </source>
</evidence>
<dbReference type="Pfam" id="PF14765">
    <property type="entry name" value="PS-DH"/>
    <property type="match status" value="1"/>
</dbReference>
<feature type="region of interest" description="C-terminal hotdog fold" evidence="9">
    <location>
        <begin position="1080"/>
        <end position="1218"/>
    </location>
</feature>
<dbReference type="Pfam" id="PF00550">
    <property type="entry name" value="PP-binding"/>
    <property type="match status" value="1"/>
</dbReference>
<dbReference type="InterPro" id="IPR036736">
    <property type="entry name" value="ACP-like_sf"/>
</dbReference>
<comment type="cofactor">
    <cofactor evidence="1">
        <name>pantetheine 4'-phosphate</name>
        <dbReference type="ChEBI" id="CHEBI:47942"/>
    </cofactor>
</comment>
<name>A0A0B5F0V6_STRA4</name>
<dbReference type="SUPFAM" id="SSF53901">
    <property type="entry name" value="Thiolase-like"/>
    <property type="match status" value="1"/>
</dbReference>
<keyword evidence="6" id="KW-0045">Antibiotic biosynthesis</keyword>
<sequence>MSEAKLRDYLKRVTTDLARTRQRLKDSEDRAQEPIAVIGMACRYPGGVASPEDLWELVAGGHDAVSMFPGDRGWDLDALYDPDPDTPGTSYAREGGFLDEAAHFDPAFFGISPREALAMDPQQRLLLETGWEAFERAGIDPARLRGSRTGVFAGVMYQDYATRLRQAPEDVEGYVGSGGSGSIASGRIAYTFGLEGPAVTVDTACSSSLVALHLAAQALRRGECSLALVGGSMVMSTPVAFVDFSRQRGLAADGRCKAFSAAADGTGWGEGVGMLLVERLSQARRNGHEVLAVLRGSATNQDGASSGLTAPNGPAQQRVIQQALADAGLGPAEVDAVEAHGTGTSLGDPIEAGALLATYGKDRDGGDPLWLGSLKSNIGHTQAAAGVGGVIKTVMALRHGILPKTLHAEEPSPSVDWASGAVELLTEARPWPVVEGRPRRAAVSAFGFSGTNAHVILEQAPAEEAAGDTAAPEGAAGGVGEAAAALPQDGTPATAVVPWLLSARSPEALRAQALRLAERVEAAPEASAADIGYSLALTRSALGHRVAVAGAGRDELLGRLRQIASGQAEGAVADAGRTAFLFAGQGAQRLGMGRELYEAFPVFAAAFDEVCAALDTHLAGHVPLPLREVVFGGDKELLDRTVYTQTALFALEVSLFRLVESFGLVPDFVVGHSVGELAAAQVAGVFSLEDGCALAAARARLMQQVAQGGAMVSLTASEEEVLAHLRGREDEVSLGAVNGPEATVISGAEEAVLEVAAAVGAKSKRLSVQVAAHSPLLEPVLAEFARIAGRVRYQAPRLPVVSNVTGETAGAELADAAYWVAHMRQAVRFADGIAHLERQGVTRFVEIGPSGVLSAMGQSCLADAGAGVFVPLLRADRPEPEALLSGLGRAWAHGATVDWGGFFTGRGRRVDLPTYAFQRERYWLDSPAGAGDLAAAGLGEAAHPLLGAAVELPGSDALVLTGRLSLGAQPWLAGHAVANTVLLPGTAFLELAVQAAEHVGCAQVEELTLGAPLILAPRGALTLRVRAGEADADGRRELHIHSRPQDAGLGEPWTAHATGILSPTATGGGEKLTSWPPADAEEIDVSEVYARFAAGGFAYGEAFQGLHTAWRRGEEVYAEIRLPASQRSAAGAYGLHPALLDACLHTIALAPALQSEQSRLPFSFTGVSLHATGAQDLRIRLTPTGEDSVALDLADTTGAPVATVEGLLLRAMSGEQLGGARAAASQALFRLDWPSRSTEAPAVTRAAMIGEDALELTEDLFAAGVHLESYADLDALGAAAESGTSVPAHTLLTCPPATGELPGAVRQSLGGALAAAQSWLADERFAASRLVFVTRGAAATGPGEDIGDLAQAALWGLIRSAQSESPDRFVLVDLDEDEASLRALPAALATGEPQLALRAGQLHTPRLARAQADAEQQPARALDAEGTVLVTGATGGLGTLLARHLVTAHGVRHLLLASRRGPRAEGAEQLREELTALGAHVTLAACDVADRQALEALIAAVPAAHPLTAVFHTAGVLDDKTLTSLTPEQVDTVLRPKADAAWNLHEATAHLDLAAFVLYSSAAGVLGGAGQGNYAAANAFLDALAQHRRVRQLPAHSLAWGLWAQPGSMTGATPATGTSRSGIAPLSAEQGMELLDTSLALGTAHLVPMRLDMAALRAGASAGSVPLLLRHLVRTPATRRTTAAAAGSGAGGSELISRLAGLDEDEQTALLVELVRTQVAVVLGHPDASAIGATHDFVDSGFDSLTAVELRNRLAAATGLRLPATLVFDHQSPTELAQRLRTDLAAARTSAPAGETTGAVAAPAGGESTTLSALYTQAFATGKWKEIFDLLHATAALRDRFASPAELPQLPKPVRLSKGPAREHLFCFSSCLAVAGIHQYARFAASLRGRRDVSALALPGFGRGEPLPETAAAVVAAQAEAVAEAADGAPIVLLGSSAGGWFAQAAAGHLERMGHTPAAVVLVDTYVPKSSILNQFGLSLMDGMTEREGVFVTMDDDRLSAMGWYLNLFGTWEPDPIATPTLLVRATEPLSTGSLQLADLPDWRSFWELPHETVDVRGNHFTMMEDFSSPTAQAIEDWLDSLPHRT</sequence>
<dbReference type="PROSITE" id="PS00606">
    <property type="entry name" value="KS3_1"/>
    <property type="match status" value="1"/>
</dbReference>
<comment type="pathway">
    <text evidence="2">Antibiotic biosynthesis.</text>
</comment>
<dbReference type="GO" id="GO:0006633">
    <property type="term" value="P:fatty acid biosynthetic process"/>
    <property type="evidence" value="ECO:0007669"/>
    <property type="project" value="InterPro"/>
</dbReference>
<dbReference type="InterPro" id="IPR049552">
    <property type="entry name" value="PKS_DH_N"/>
</dbReference>
<dbReference type="InterPro" id="IPR020802">
    <property type="entry name" value="TesA-like"/>
</dbReference>
<dbReference type="InterPro" id="IPR014031">
    <property type="entry name" value="Ketoacyl_synth_C"/>
</dbReference>
<dbReference type="Gene3D" id="3.40.366.10">
    <property type="entry name" value="Malonyl-Coenzyme A Acyl Carrier Protein, domain 2"/>
    <property type="match status" value="1"/>
</dbReference>
<dbReference type="CDD" id="cd08956">
    <property type="entry name" value="KR_3_FAS_SDR_x"/>
    <property type="match status" value="1"/>
</dbReference>
<dbReference type="SUPFAM" id="SSF55048">
    <property type="entry name" value="Probable ACP-binding domain of malonyl-CoA ACP transacylase"/>
    <property type="match status" value="1"/>
</dbReference>
<dbReference type="SMART" id="SM01294">
    <property type="entry name" value="PKS_PP_betabranch"/>
    <property type="match status" value="1"/>
</dbReference>
<dbReference type="InterPro" id="IPR001227">
    <property type="entry name" value="Ac_transferase_dom_sf"/>
</dbReference>
<dbReference type="PROSITE" id="PS00012">
    <property type="entry name" value="PHOSPHOPANTETHEINE"/>
    <property type="match status" value="1"/>
</dbReference>
<dbReference type="InterPro" id="IPR015083">
    <property type="entry name" value="NorB/c/GfsB-D-like_docking"/>
</dbReference>
<dbReference type="PANTHER" id="PTHR43775:SF51">
    <property type="entry name" value="INACTIVE PHENOLPHTHIOCEROL SYNTHESIS POLYKETIDE SYNTHASE TYPE I PKS1-RELATED"/>
    <property type="match status" value="1"/>
</dbReference>
<dbReference type="InterPro" id="IPR016036">
    <property type="entry name" value="Malonyl_transacylase_ACP-bd"/>
</dbReference>
<dbReference type="InterPro" id="IPR050091">
    <property type="entry name" value="PKS_NRPS_Biosynth_Enz"/>
</dbReference>
<proteinExistence type="predicted"/>